<feature type="compositionally biased region" description="Polar residues" evidence="1">
    <location>
        <begin position="30"/>
        <end position="44"/>
    </location>
</feature>
<gene>
    <name evidence="2" type="ORF">L211DRAFT_235643</name>
</gene>
<feature type="compositionally biased region" description="Basic residues" evidence="1">
    <location>
        <begin position="235"/>
        <end position="246"/>
    </location>
</feature>
<dbReference type="InParanoid" id="A0A3N4LLJ3"/>
<feature type="region of interest" description="Disordered" evidence="1">
    <location>
        <begin position="550"/>
        <end position="595"/>
    </location>
</feature>
<evidence type="ECO:0000313" key="2">
    <source>
        <dbReference type="EMBL" id="RPB23680.1"/>
    </source>
</evidence>
<name>A0A3N4LLJ3_9PEZI</name>
<feature type="compositionally biased region" description="Pro residues" evidence="1">
    <location>
        <begin position="48"/>
        <end position="57"/>
    </location>
</feature>
<evidence type="ECO:0000256" key="1">
    <source>
        <dbReference type="SAM" id="MobiDB-lite"/>
    </source>
</evidence>
<protein>
    <submittedName>
        <fullName evidence="2">Uncharacterized protein</fullName>
    </submittedName>
</protein>
<feature type="compositionally biased region" description="Polar residues" evidence="1">
    <location>
        <begin position="122"/>
        <end position="140"/>
    </location>
</feature>
<feature type="region of interest" description="Disordered" evidence="1">
    <location>
        <begin position="122"/>
        <end position="150"/>
    </location>
</feature>
<organism evidence="2 3">
    <name type="scientific">Terfezia boudieri ATCC MYA-4762</name>
    <dbReference type="NCBI Taxonomy" id="1051890"/>
    <lineage>
        <taxon>Eukaryota</taxon>
        <taxon>Fungi</taxon>
        <taxon>Dikarya</taxon>
        <taxon>Ascomycota</taxon>
        <taxon>Pezizomycotina</taxon>
        <taxon>Pezizomycetes</taxon>
        <taxon>Pezizales</taxon>
        <taxon>Pezizaceae</taxon>
        <taxon>Terfezia</taxon>
    </lineage>
</organism>
<feature type="region of interest" description="Disordered" evidence="1">
    <location>
        <begin position="30"/>
        <end position="82"/>
    </location>
</feature>
<dbReference type="Proteomes" id="UP000267821">
    <property type="component" value="Unassembled WGS sequence"/>
</dbReference>
<sequence length="595" mass="63799">MDDNDITIIVGMETQGAGKAMAENARRTVGNNDRTQLHTLNPQIPNTHPHPPNPHTPNPHTLKETTGSGAFPNDAKEESKRAKELMLQAGGFAESPSPSKLSLKASQAVYCVSNHIAKATFRSPSTSEQGSGAANSTSASILPHETSRSNPLMLRLPVRSFMSTGSSSASRASVPTLLSASTPCIPTEASLYTPSTAAASTLAASSTPTLSITRTRTSASASALSIFRSLKSALKGKGKAKDRRRTLSFPAELGGGTSTTSLPPAATPTATTSSHKYSTIHLPLSTIFHGLRNGYKPVRSPSDGILRMLPAPVIQTHQPSLSPPPVPPPASTIKRKRDLWRNLKLGSSSRRALQNKSASGQSQRNLFSDEDASSVLDLGHIPLPSPLLYETCTIAPPNPNPKYTVTIHLNHPGQKLEYEMDNMTGHLLIMIYTPHYGFSTISGVIGGGSSRKAVSSFDEYDDPYGYDTASRAGGIWIPQQFDWNGLRVRDWGSVTGKVVFQFPEYVRVGRGGDEWNEREVMPPDMSEEVVEMVLDEGDLDACVIKEGKWDEKGKGKGKAAPDAKTGGKRKGKDKEIAGGGARAKLGSRYDLRPRS</sequence>
<feature type="region of interest" description="Disordered" evidence="1">
    <location>
        <begin position="346"/>
        <end position="366"/>
    </location>
</feature>
<dbReference type="CDD" id="cd14279">
    <property type="entry name" value="CUE"/>
    <property type="match status" value="1"/>
</dbReference>
<feature type="region of interest" description="Disordered" evidence="1">
    <location>
        <begin position="235"/>
        <end position="274"/>
    </location>
</feature>
<dbReference type="OrthoDB" id="10682589at2759"/>
<accession>A0A3N4LLJ3</accession>
<dbReference type="AlphaFoldDB" id="A0A3N4LLJ3"/>
<evidence type="ECO:0000313" key="3">
    <source>
        <dbReference type="Proteomes" id="UP000267821"/>
    </source>
</evidence>
<reference evidence="2 3" key="1">
    <citation type="journal article" date="2018" name="Nat. Ecol. Evol.">
        <title>Pezizomycetes genomes reveal the molecular basis of ectomycorrhizal truffle lifestyle.</title>
        <authorList>
            <person name="Murat C."/>
            <person name="Payen T."/>
            <person name="Noel B."/>
            <person name="Kuo A."/>
            <person name="Morin E."/>
            <person name="Chen J."/>
            <person name="Kohler A."/>
            <person name="Krizsan K."/>
            <person name="Balestrini R."/>
            <person name="Da Silva C."/>
            <person name="Montanini B."/>
            <person name="Hainaut M."/>
            <person name="Levati E."/>
            <person name="Barry K.W."/>
            <person name="Belfiori B."/>
            <person name="Cichocki N."/>
            <person name="Clum A."/>
            <person name="Dockter R.B."/>
            <person name="Fauchery L."/>
            <person name="Guy J."/>
            <person name="Iotti M."/>
            <person name="Le Tacon F."/>
            <person name="Lindquist E.A."/>
            <person name="Lipzen A."/>
            <person name="Malagnac F."/>
            <person name="Mello A."/>
            <person name="Molinier V."/>
            <person name="Miyauchi S."/>
            <person name="Poulain J."/>
            <person name="Riccioni C."/>
            <person name="Rubini A."/>
            <person name="Sitrit Y."/>
            <person name="Splivallo R."/>
            <person name="Traeger S."/>
            <person name="Wang M."/>
            <person name="Zifcakova L."/>
            <person name="Wipf D."/>
            <person name="Zambonelli A."/>
            <person name="Paolocci F."/>
            <person name="Nowrousian M."/>
            <person name="Ottonello S."/>
            <person name="Baldrian P."/>
            <person name="Spatafora J.W."/>
            <person name="Henrissat B."/>
            <person name="Nagy L.G."/>
            <person name="Aury J.M."/>
            <person name="Wincker P."/>
            <person name="Grigoriev I.V."/>
            <person name="Bonfante P."/>
            <person name="Martin F.M."/>
        </authorList>
    </citation>
    <scope>NUCLEOTIDE SEQUENCE [LARGE SCALE GENOMIC DNA]</scope>
    <source>
        <strain evidence="2 3">ATCC MYA-4762</strain>
    </source>
</reference>
<keyword evidence="3" id="KW-1185">Reference proteome</keyword>
<dbReference type="EMBL" id="ML121545">
    <property type="protein sequence ID" value="RPB23680.1"/>
    <property type="molecule type" value="Genomic_DNA"/>
</dbReference>
<proteinExistence type="predicted"/>
<feature type="compositionally biased region" description="Low complexity" evidence="1">
    <location>
        <begin position="258"/>
        <end position="274"/>
    </location>
</feature>